<feature type="compositionally biased region" description="Polar residues" evidence="1">
    <location>
        <begin position="19"/>
        <end position="34"/>
    </location>
</feature>
<proteinExistence type="predicted"/>
<protein>
    <submittedName>
        <fullName evidence="2">Uncharacterized protein</fullName>
    </submittedName>
</protein>
<keyword evidence="3" id="KW-1185">Reference proteome</keyword>
<dbReference type="AlphaFoldDB" id="A0ABD0LQ60"/>
<gene>
    <name evidence="2" type="ORF">BaRGS_00007638</name>
</gene>
<dbReference type="Proteomes" id="UP001519460">
    <property type="component" value="Unassembled WGS sequence"/>
</dbReference>
<reference evidence="2 3" key="1">
    <citation type="journal article" date="2023" name="Sci. Data">
        <title>Genome assembly of the Korean intertidal mud-creeper Batillaria attramentaria.</title>
        <authorList>
            <person name="Patra A.K."/>
            <person name="Ho P.T."/>
            <person name="Jun S."/>
            <person name="Lee S.J."/>
            <person name="Kim Y."/>
            <person name="Won Y.J."/>
        </authorList>
    </citation>
    <scope>NUCLEOTIDE SEQUENCE [LARGE SCALE GENOMIC DNA]</scope>
    <source>
        <strain evidence="2">Wonlab-2016</strain>
    </source>
</reference>
<sequence length="116" mass="12856">MRLKAREHIKQHTAAIGRQTASSGEGNTSTNSLPTPGGRWWSGGLTKHPERNNKQGTGGWNHLLGASDHVYLVYVSGGLVTSRSGRGKWRWRVPFKKLIRVHQRITPSPPPCLLRA</sequence>
<name>A0ABD0LQ60_9CAEN</name>
<comment type="caution">
    <text evidence="2">The sequence shown here is derived from an EMBL/GenBank/DDBJ whole genome shotgun (WGS) entry which is preliminary data.</text>
</comment>
<evidence type="ECO:0000313" key="3">
    <source>
        <dbReference type="Proteomes" id="UP001519460"/>
    </source>
</evidence>
<feature type="region of interest" description="Disordered" evidence="1">
    <location>
        <begin position="1"/>
        <end position="57"/>
    </location>
</feature>
<dbReference type="EMBL" id="JACVVK020000033">
    <property type="protein sequence ID" value="KAK7501153.1"/>
    <property type="molecule type" value="Genomic_DNA"/>
</dbReference>
<organism evidence="2 3">
    <name type="scientific">Batillaria attramentaria</name>
    <dbReference type="NCBI Taxonomy" id="370345"/>
    <lineage>
        <taxon>Eukaryota</taxon>
        <taxon>Metazoa</taxon>
        <taxon>Spiralia</taxon>
        <taxon>Lophotrochozoa</taxon>
        <taxon>Mollusca</taxon>
        <taxon>Gastropoda</taxon>
        <taxon>Caenogastropoda</taxon>
        <taxon>Sorbeoconcha</taxon>
        <taxon>Cerithioidea</taxon>
        <taxon>Batillariidae</taxon>
        <taxon>Batillaria</taxon>
    </lineage>
</organism>
<evidence type="ECO:0000256" key="1">
    <source>
        <dbReference type="SAM" id="MobiDB-lite"/>
    </source>
</evidence>
<feature type="compositionally biased region" description="Basic and acidic residues" evidence="1">
    <location>
        <begin position="1"/>
        <end position="10"/>
    </location>
</feature>
<accession>A0ABD0LQ60</accession>
<evidence type="ECO:0000313" key="2">
    <source>
        <dbReference type="EMBL" id="KAK7501153.1"/>
    </source>
</evidence>